<dbReference type="CDD" id="cd22160">
    <property type="entry name" value="F-box_AtFBL13-like"/>
    <property type="match status" value="1"/>
</dbReference>
<dbReference type="SMART" id="SM00579">
    <property type="entry name" value="FBD"/>
    <property type="match status" value="1"/>
</dbReference>
<dbReference type="Pfam" id="PF00646">
    <property type="entry name" value="F-box"/>
    <property type="match status" value="1"/>
</dbReference>
<dbReference type="EMBL" id="PDCK01000044">
    <property type="protein sequence ID" value="PRQ27381.1"/>
    <property type="molecule type" value="Genomic_DNA"/>
</dbReference>
<dbReference type="Proteomes" id="UP000238479">
    <property type="component" value="Chromosome 6"/>
</dbReference>
<dbReference type="SUPFAM" id="SSF81383">
    <property type="entry name" value="F-box domain"/>
    <property type="match status" value="1"/>
</dbReference>
<dbReference type="PANTHER" id="PTHR31900:SF34">
    <property type="entry name" value="EMB|CAB62440.1-RELATED"/>
    <property type="match status" value="1"/>
</dbReference>
<organism evidence="2 3">
    <name type="scientific">Rosa chinensis</name>
    <name type="common">China rose</name>
    <dbReference type="NCBI Taxonomy" id="74649"/>
    <lineage>
        <taxon>Eukaryota</taxon>
        <taxon>Viridiplantae</taxon>
        <taxon>Streptophyta</taxon>
        <taxon>Embryophyta</taxon>
        <taxon>Tracheophyta</taxon>
        <taxon>Spermatophyta</taxon>
        <taxon>Magnoliopsida</taxon>
        <taxon>eudicotyledons</taxon>
        <taxon>Gunneridae</taxon>
        <taxon>Pentapetalae</taxon>
        <taxon>rosids</taxon>
        <taxon>fabids</taxon>
        <taxon>Rosales</taxon>
        <taxon>Rosaceae</taxon>
        <taxon>Rosoideae</taxon>
        <taxon>Rosoideae incertae sedis</taxon>
        <taxon>Rosa</taxon>
    </lineage>
</organism>
<name>A0A2P6PZN1_ROSCH</name>
<dbReference type="Gene3D" id="3.80.10.10">
    <property type="entry name" value="Ribonuclease Inhibitor"/>
    <property type="match status" value="1"/>
</dbReference>
<feature type="domain" description="F-box" evidence="1">
    <location>
        <begin position="17"/>
        <end position="66"/>
    </location>
</feature>
<dbReference type="InterPro" id="IPR032675">
    <property type="entry name" value="LRR_dom_sf"/>
</dbReference>
<dbReference type="AlphaFoldDB" id="A0A2P6PZN1"/>
<dbReference type="SMART" id="SM00256">
    <property type="entry name" value="FBOX"/>
    <property type="match status" value="1"/>
</dbReference>
<keyword evidence="3" id="KW-1185">Reference proteome</keyword>
<evidence type="ECO:0000313" key="3">
    <source>
        <dbReference type="Proteomes" id="UP000238479"/>
    </source>
</evidence>
<reference evidence="2 3" key="1">
    <citation type="journal article" date="2018" name="Nat. Genet.">
        <title>The Rosa genome provides new insights in the design of modern roses.</title>
        <authorList>
            <person name="Bendahmane M."/>
        </authorList>
    </citation>
    <scope>NUCLEOTIDE SEQUENCE [LARGE SCALE GENOMIC DNA]</scope>
    <source>
        <strain evidence="3">cv. Old Blush</strain>
    </source>
</reference>
<dbReference type="InterPro" id="IPR036047">
    <property type="entry name" value="F-box-like_dom_sf"/>
</dbReference>
<evidence type="ECO:0000259" key="1">
    <source>
        <dbReference type="PROSITE" id="PS50181"/>
    </source>
</evidence>
<comment type="caution">
    <text evidence="2">The sequence shown here is derived from an EMBL/GenBank/DDBJ whole genome shotgun (WGS) entry which is preliminary data.</text>
</comment>
<dbReference type="InterPro" id="IPR055411">
    <property type="entry name" value="LRR_FXL15/At3g58940/PEG3-like"/>
</dbReference>
<gene>
    <name evidence="2" type="ORF">RchiOBHm_Chr6g0304711</name>
</gene>
<dbReference type="OMA" id="TDCCIAN"/>
<sequence>MRVQTGKKKRVEKMGSIDRISALPDELVRHILSCMPTLDSVRTSVLSKRWNNLWTSVPNLDFYDRRDFPADDADNDVRLRRPRCDRFARFVSSVLYSRDAIDIGKFSLSVGTPHHLPVIEDWICAVARRNVVELQLAFHVPSIFWIPRCILMCKTLRVLGLCLWDFDFAIDPPTSGCFPSLKVLHVRVSSDNLYLMGKLFSYCPVLEDLTIDGKVKNGDTDIGYNFNVSVPQVKTLNISLEVGMARSRRGHEYEQFETRINVYIDAPKLEKLDLKKDGFTNYVLMGRAKSLVNASIDVRDSRAKNPPHFPSCATALLVGISNVKYLSLLAPWSKDWRLPAFDNLKQLRLVLVDCNYWEVLPEFLHCAPNLEDLVLENVTECERQYPRCEWGLPKDVPICLLSHLKTISISGFKGQWAEREIAKYLLKNGSFLDEMLIYTDGVYAVRDFHKEFSMFHRMVKFIQICKFRFHEDFGSSHGFRRFVIKLAVSWWKFWHMLVRDWGKHPQLQKNSSV</sequence>
<dbReference type="Pfam" id="PF08387">
    <property type="entry name" value="FBD"/>
    <property type="match status" value="1"/>
</dbReference>
<evidence type="ECO:0000313" key="2">
    <source>
        <dbReference type="EMBL" id="PRQ27381.1"/>
    </source>
</evidence>
<dbReference type="InterPro" id="IPR006566">
    <property type="entry name" value="FBD"/>
</dbReference>
<dbReference type="InterPro" id="IPR001810">
    <property type="entry name" value="F-box_dom"/>
</dbReference>
<dbReference type="Gene3D" id="1.20.1280.50">
    <property type="match status" value="1"/>
</dbReference>
<proteinExistence type="predicted"/>
<dbReference type="PROSITE" id="PS50181">
    <property type="entry name" value="FBOX"/>
    <property type="match status" value="1"/>
</dbReference>
<dbReference type="STRING" id="74649.A0A2P6PZN1"/>
<dbReference type="InterPro" id="IPR050232">
    <property type="entry name" value="FBL13/AtMIF1-like"/>
</dbReference>
<dbReference type="PANTHER" id="PTHR31900">
    <property type="entry name" value="F-BOX/RNI SUPERFAMILY PROTEIN-RELATED"/>
    <property type="match status" value="1"/>
</dbReference>
<dbReference type="Pfam" id="PF24758">
    <property type="entry name" value="LRR_At5g56370"/>
    <property type="match status" value="1"/>
</dbReference>
<dbReference type="Gramene" id="PRQ27381">
    <property type="protein sequence ID" value="PRQ27381"/>
    <property type="gene ID" value="RchiOBHm_Chr6g0304711"/>
</dbReference>
<dbReference type="SUPFAM" id="SSF52058">
    <property type="entry name" value="L domain-like"/>
    <property type="match status" value="1"/>
</dbReference>
<accession>A0A2P6PZN1</accession>
<protein>
    <submittedName>
        <fullName evidence="2">Putative F-box domain, FBD domain, leucine-rich repeat domain, L domain-containing protein</fullName>
    </submittedName>
</protein>
<dbReference type="InterPro" id="IPR053781">
    <property type="entry name" value="F-box_AtFBL13-like"/>
</dbReference>